<dbReference type="SUPFAM" id="SSF57603">
    <property type="entry name" value="FnI-like domain"/>
    <property type="match status" value="3"/>
</dbReference>
<comment type="caution">
    <text evidence="2">The sequence shown here is derived from an EMBL/GenBank/DDBJ whole genome shotgun (WGS) entry which is preliminary data.</text>
</comment>
<evidence type="ECO:0000259" key="1">
    <source>
        <dbReference type="PROSITE" id="PS50184"/>
    </source>
</evidence>
<gene>
    <name evidence="2" type="ORF">P5673_011662</name>
</gene>
<dbReference type="InterPro" id="IPR001007">
    <property type="entry name" value="VWF_dom"/>
</dbReference>
<feature type="domain" description="VWFC" evidence="1">
    <location>
        <begin position="129"/>
        <end position="188"/>
    </location>
</feature>
<dbReference type="PROSITE" id="PS50184">
    <property type="entry name" value="VWFC_2"/>
    <property type="match status" value="3"/>
</dbReference>
<keyword evidence="3" id="KW-1185">Reference proteome</keyword>
<dbReference type="PROSITE" id="PS01208">
    <property type="entry name" value="VWFC_1"/>
    <property type="match status" value="2"/>
</dbReference>
<organism evidence="2 3">
    <name type="scientific">Acropora cervicornis</name>
    <name type="common">Staghorn coral</name>
    <dbReference type="NCBI Taxonomy" id="6130"/>
    <lineage>
        <taxon>Eukaryota</taxon>
        <taxon>Metazoa</taxon>
        <taxon>Cnidaria</taxon>
        <taxon>Anthozoa</taxon>
        <taxon>Hexacorallia</taxon>
        <taxon>Scleractinia</taxon>
        <taxon>Astrocoeniina</taxon>
        <taxon>Acroporidae</taxon>
        <taxon>Acropora</taxon>
    </lineage>
</organism>
<proteinExistence type="predicted"/>
<reference evidence="2" key="1">
    <citation type="journal article" date="2023" name="G3 (Bethesda)">
        <title>Whole genome assembly and annotation of the endangered Caribbean coral Acropora cervicornis.</title>
        <authorList>
            <person name="Selwyn J.D."/>
            <person name="Vollmer S.V."/>
        </authorList>
    </citation>
    <scope>NUCLEOTIDE SEQUENCE</scope>
    <source>
        <strain evidence="2">K2</strain>
    </source>
</reference>
<dbReference type="SMART" id="SM00214">
    <property type="entry name" value="VWC"/>
    <property type="match status" value="3"/>
</dbReference>
<dbReference type="Proteomes" id="UP001249851">
    <property type="component" value="Unassembled WGS sequence"/>
</dbReference>
<reference evidence="2" key="2">
    <citation type="journal article" date="2023" name="Science">
        <title>Genomic signatures of disease resistance in endangered staghorn corals.</title>
        <authorList>
            <person name="Vollmer S.V."/>
            <person name="Selwyn J.D."/>
            <person name="Despard B.A."/>
            <person name="Roesel C.L."/>
        </authorList>
    </citation>
    <scope>NUCLEOTIDE SEQUENCE</scope>
    <source>
        <strain evidence="2">K2</strain>
    </source>
</reference>
<dbReference type="PANTHER" id="PTHR46439">
    <property type="entry name" value="CYSTEINE-RICH MOTOR NEURON 1 PROTEIN"/>
    <property type="match status" value="1"/>
</dbReference>
<evidence type="ECO:0000313" key="3">
    <source>
        <dbReference type="Proteomes" id="UP001249851"/>
    </source>
</evidence>
<dbReference type="Gene3D" id="6.20.200.20">
    <property type="match status" value="3"/>
</dbReference>
<feature type="domain" description="VWFC" evidence="1">
    <location>
        <begin position="295"/>
        <end position="355"/>
    </location>
</feature>
<accession>A0AAD9QP73</accession>
<dbReference type="Pfam" id="PF23334">
    <property type="entry name" value="VWC2L_2nd"/>
    <property type="match status" value="3"/>
</dbReference>
<feature type="domain" description="VWFC" evidence="1">
    <location>
        <begin position="225"/>
        <end position="286"/>
    </location>
</feature>
<evidence type="ECO:0000313" key="2">
    <source>
        <dbReference type="EMBL" id="KAK2564952.1"/>
    </source>
</evidence>
<dbReference type="AlphaFoldDB" id="A0AAD9QP73"/>
<name>A0AAD9QP73_ACRCE</name>
<sequence length="396" mass="45320">MVINPSGLKYLPVENEIKLSLTFLTELFQNAEILLLFLHNVCMLLLTKGDNCIRNLFHKKWKTFTLCERIYQNTKNHFIDKRNSCQLPRGFACHLPPPQLLQVRIKHLLLFNLPFFDGKQQKEKEQLSTKCHDSPSNKFYGEDETWEPNDCTVCVCRNGTPECLATVCRHPDCKEPIYIKGQCCPVCPLVYPNTSYQKEADLIKAFAENKLDTVLVSINHGGKQDVCHDIRTGKNYLVGQSWQLDQCTTCYCGKSGKAACALQMCERDPKCKDLLIDNNECCPKCKDENVVKSTSKCYDTITKKYYGEAELWQRNKCTSCYCGNDRKPVCTHTVCPPVFCELPMDIEGRCCPVCPANIQQGCMFDAQRFLHGDSKLLMDKCTLCVYKRRAEVIIYS</sequence>
<protein>
    <submittedName>
        <fullName evidence="2">Cysteine-rich motor neuron 1 protein</fullName>
    </submittedName>
</protein>
<dbReference type="EMBL" id="JARQWQ010000021">
    <property type="protein sequence ID" value="KAK2564952.1"/>
    <property type="molecule type" value="Genomic_DNA"/>
</dbReference>
<dbReference type="InterPro" id="IPR052624">
    <property type="entry name" value="CRIM1"/>
</dbReference>